<feature type="DNA-binding region" description="H-T-H motif" evidence="2">
    <location>
        <begin position="41"/>
        <end position="60"/>
    </location>
</feature>
<proteinExistence type="predicted"/>
<dbReference type="Proteomes" id="UP000694257">
    <property type="component" value="Chromosome"/>
</dbReference>
<gene>
    <name evidence="4" type="ORF">KV110_20695</name>
</gene>
<accession>A0ABX8RHW8</accession>
<sequence length="219" mass="23376">MAAATRTYGGVTAVERRAVRRAALLEAALDLFCEGGWSQVSKRAVCARARLNDRYFYEHFTDRDALIEAMAEELTAHGLEAVVTATMHAPPDLRVRVKAAADAALDYVIADPRRGQLLVGSYTVDVLQRARQASIRTIAAALAAMTRDVLGESAPAELDTEMAAFTLVSGTMELVAAWVRGEFDTGRAHLAELIAAMLLSGTNFANTLGSSSATDASSQ</sequence>
<dbReference type="Pfam" id="PF00440">
    <property type="entry name" value="TetR_N"/>
    <property type="match status" value="1"/>
</dbReference>
<name>A0ABX8RHW8_NOCIO</name>
<organism evidence="4 5">
    <name type="scientific">Nocardia iowensis</name>
    <dbReference type="NCBI Taxonomy" id="204891"/>
    <lineage>
        <taxon>Bacteria</taxon>
        <taxon>Bacillati</taxon>
        <taxon>Actinomycetota</taxon>
        <taxon>Actinomycetes</taxon>
        <taxon>Mycobacteriales</taxon>
        <taxon>Nocardiaceae</taxon>
        <taxon>Nocardia</taxon>
    </lineage>
</organism>
<dbReference type="RefSeq" id="WP_218468934.1">
    <property type="nucleotide sequence ID" value="NZ_BAABJN010000008.1"/>
</dbReference>
<evidence type="ECO:0000259" key="3">
    <source>
        <dbReference type="PROSITE" id="PS50977"/>
    </source>
</evidence>
<evidence type="ECO:0000313" key="4">
    <source>
        <dbReference type="EMBL" id="QXN88050.1"/>
    </source>
</evidence>
<dbReference type="InterPro" id="IPR050109">
    <property type="entry name" value="HTH-type_TetR-like_transc_reg"/>
</dbReference>
<evidence type="ECO:0000256" key="1">
    <source>
        <dbReference type="ARBA" id="ARBA00023125"/>
    </source>
</evidence>
<keyword evidence="1 2" id="KW-0238">DNA-binding</keyword>
<evidence type="ECO:0000256" key="2">
    <source>
        <dbReference type="PROSITE-ProRule" id="PRU00335"/>
    </source>
</evidence>
<protein>
    <submittedName>
        <fullName evidence="4">TetR family transcriptional regulator</fullName>
    </submittedName>
</protein>
<evidence type="ECO:0000313" key="5">
    <source>
        <dbReference type="Proteomes" id="UP000694257"/>
    </source>
</evidence>
<dbReference type="PANTHER" id="PTHR30055">
    <property type="entry name" value="HTH-TYPE TRANSCRIPTIONAL REGULATOR RUTR"/>
    <property type="match status" value="1"/>
</dbReference>
<dbReference type="InterPro" id="IPR001647">
    <property type="entry name" value="HTH_TetR"/>
</dbReference>
<keyword evidence="5" id="KW-1185">Reference proteome</keyword>
<dbReference type="PANTHER" id="PTHR30055:SF226">
    <property type="entry name" value="HTH-TYPE TRANSCRIPTIONAL REGULATOR PKSA"/>
    <property type="match status" value="1"/>
</dbReference>
<feature type="domain" description="HTH tetR-type" evidence="3">
    <location>
        <begin position="18"/>
        <end position="78"/>
    </location>
</feature>
<dbReference type="PROSITE" id="PS50977">
    <property type="entry name" value="HTH_TETR_2"/>
    <property type="match status" value="1"/>
</dbReference>
<reference evidence="4 5" key="1">
    <citation type="submission" date="2021-07" db="EMBL/GenBank/DDBJ databases">
        <title>Whole Genome Sequence of Nocardia Iowensis.</title>
        <authorList>
            <person name="Lamm A."/>
            <person name="Collins-Fairclough A.M."/>
            <person name="Bunk B."/>
            <person name="Sproer C."/>
        </authorList>
    </citation>
    <scope>NUCLEOTIDE SEQUENCE [LARGE SCALE GENOMIC DNA]</scope>
    <source>
        <strain evidence="4 5">NRRL 5646</strain>
    </source>
</reference>
<dbReference type="EMBL" id="CP078145">
    <property type="protein sequence ID" value="QXN88050.1"/>
    <property type="molecule type" value="Genomic_DNA"/>
</dbReference>